<dbReference type="CDD" id="cd10448">
    <property type="entry name" value="GIY-YIG_unchar_3"/>
    <property type="match status" value="1"/>
</dbReference>
<dbReference type="Pfam" id="PF01541">
    <property type="entry name" value="GIY-YIG"/>
    <property type="match status" value="1"/>
</dbReference>
<dbReference type="EMBL" id="JAGSPD010000009">
    <property type="protein sequence ID" value="MBV7269919.1"/>
    <property type="molecule type" value="Genomic_DNA"/>
</dbReference>
<dbReference type="InterPro" id="IPR000305">
    <property type="entry name" value="GIY-YIG_endonuc"/>
</dbReference>
<dbReference type="Proteomes" id="UP001138894">
    <property type="component" value="Unassembled WGS sequence"/>
</dbReference>
<protein>
    <submittedName>
        <fullName evidence="3">GIY-YIG nuclease family protein</fullName>
    </submittedName>
</protein>
<dbReference type="PROSITE" id="PS50164">
    <property type="entry name" value="GIY_YIG"/>
    <property type="match status" value="1"/>
</dbReference>
<evidence type="ECO:0000256" key="1">
    <source>
        <dbReference type="ARBA" id="ARBA00007435"/>
    </source>
</evidence>
<accession>A0A9X1JQJ9</accession>
<keyword evidence="4" id="KW-1185">Reference proteome</keyword>
<comment type="similarity">
    <text evidence="1">Belongs to the UPF0213 family.</text>
</comment>
<dbReference type="SMART" id="SM00465">
    <property type="entry name" value="GIYc"/>
    <property type="match status" value="1"/>
</dbReference>
<evidence type="ECO:0000313" key="4">
    <source>
        <dbReference type="Proteomes" id="UP001138894"/>
    </source>
</evidence>
<reference evidence="3" key="1">
    <citation type="submission" date="2021-04" db="EMBL/GenBank/DDBJ databases">
        <authorList>
            <person name="Pira H."/>
            <person name="Risdian C."/>
            <person name="Wink J."/>
        </authorList>
    </citation>
    <scope>NUCLEOTIDE SEQUENCE</scope>
    <source>
        <strain evidence="3">WHY3</strain>
    </source>
</reference>
<dbReference type="RefSeq" id="WP_218546810.1">
    <property type="nucleotide sequence ID" value="NZ_JAGSPD010000009.1"/>
</dbReference>
<comment type="caution">
    <text evidence="3">The sequence shown here is derived from an EMBL/GenBank/DDBJ whole genome shotgun (WGS) entry which is preliminary data.</text>
</comment>
<dbReference type="InterPro" id="IPR050190">
    <property type="entry name" value="UPF0213_domain"/>
</dbReference>
<evidence type="ECO:0000313" key="3">
    <source>
        <dbReference type="EMBL" id="MBV7269919.1"/>
    </source>
</evidence>
<dbReference type="AlphaFoldDB" id="A0A9X1JQJ9"/>
<organism evidence="3 4">
    <name type="scientific">Winogradskyella luteola</name>
    <dbReference type="NCBI Taxonomy" id="2828330"/>
    <lineage>
        <taxon>Bacteria</taxon>
        <taxon>Pseudomonadati</taxon>
        <taxon>Bacteroidota</taxon>
        <taxon>Flavobacteriia</taxon>
        <taxon>Flavobacteriales</taxon>
        <taxon>Flavobacteriaceae</taxon>
        <taxon>Winogradskyella</taxon>
    </lineage>
</organism>
<feature type="domain" description="GIY-YIG" evidence="2">
    <location>
        <begin position="2"/>
        <end position="79"/>
    </location>
</feature>
<name>A0A9X1JQJ9_9FLAO</name>
<gene>
    <name evidence="3" type="ORF">KCG49_12040</name>
</gene>
<dbReference type="PANTHER" id="PTHR34477:SF5">
    <property type="entry name" value="BSL5627 PROTEIN"/>
    <property type="match status" value="1"/>
</dbReference>
<sequence length="93" mass="11274">MKYSFVYIMTNTYRTTFYIGVTTNLEKRVTEHSNGIGSKFTKKYNLKDLIYFEKFTDVNQAIDRENQLKNWHKEWKLNLIKEKNPKLETLKIM</sequence>
<proteinExistence type="inferred from homology"/>
<dbReference type="PANTHER" id="PTHR34477">
    <property type="entry name" value="UPF0213 PROTEIN YHBQ"/>
    <property type="match status" value="1"/>
</dbReference>
<evidence type="ECO:0000259" key="2">
    <source>
        <dbReference type="PROSITE" id="PS50164"/>
    </source>
</evidence>